<reference evidence="3 4" key="1">
    <citation type="submission" date="2015-12" db="EMBL/GenBank/DDBJ databases">
        <authorList>
            <person name="Shamseldin A."/>
            <person name="Moawad H."/>
            <person name="Abd El-Rahim W.M."/>
            <person name="Sadowsky M.J."/>
        </authorList>
    </citation>
    <scope>NUCLEOTIDE SEQUENCE [LARGE SCALE GENOMIC DNA]</scope>
    <source>
        <strain evidence="3 4">WF1</strain>
    </source>
</reference>
<evidence type="ECO:0000259" key="2">
    <source>
        <dbReference type="Pfam" id="PF08245"/>
    </source>
</evidence>
<sequence length="385" mass="42756">MKGHQSKVHITKGSTSIKLDPGSHPSKDLYVIGITGTSGKTSVSYLIGEVLKSAGYKPFILGALNSGNKDLSTPESVDIVKQMREYLEQGGTHFIMEVSSEQIDQDRILNIDFNIKLLTNITEDHLDYQKTFATYQQTKLGFMRDGTAHTIYPQHFKKEPIYFTTKLLGHFNLLNIKAAMNILRHINISEKIIQETLSSCSPPRGCLEAVDAGQAFTVLVDYAHTPDSLDNVLKTLKNIALNQQGRLLVLLGCSGNRDPGQRAKMGKIAGNIADFLVITEDNCSMEDSQLIMGEIKSGIGSNFDHYVMIQNRAKAIEFIINDAQDNDVVLLAGKEHEIYQVLKPEMIHFDDREVACTAILNELKPGMEAILPEFYKKYTSGSSNV</sequence>
<dbReference type="STRING" id="1420851.AU255_10275"/>
<feature type="domain" description="Mur ligase central" evidence="2">
    <location>
        <begin position="34"/>
        <end position="144"/>
    </location>
</feature>
<accession>A0A1V8M9J0</accession>
<keyword evidence="4" id="KW-1185">Reference proteome</keyword>
<dbReference type="OrthoDB" id="9800958at2"/>
<dbReference type="SUPFAM" id="SSF53244">
    <property type="entry name" value="MurD-like peptide ligases, peptide-binding domain"/>
    <property type="match status" value="1"/>
</dbReference>
<dbReference type="Pfam" id="PF08245">
    <property type="entry name" value="Mur_ligase_M"/>
    <property type="match status" value="1"/>
</dbReference>
<dbReference type="SUPFAM" id="SSF53623">
    <property type="entry name" value="MurD-like peptide ligases, catalytic domain"/>
    <property type="match status" value="1"/>
</dbReference>
<dbReference type="PANTHER" id="PTHR23135:SF4">
    <property type="entry name" value="UDP-N-ACETYLMURAMOYL-L-ALANYL-D-GLUTAMATE--2,6-DIAMINOPIMELATE LIGASE MURE HOMOLOG, CHLOROPLASTIC"/>
    <property type="match status" value="1"/>
</dbReference>
<dbReference type="InterPro" id="IPR004101">
    <property type="entry name" value="Mur_ligase_C"/>
</dbReference>
<dbReference type="GO" id="GO:0005524">
    <property type="term" value="F:ATP binding"/>
    <property type="evidence" value="ECO:0007669"/>
    <property type="project" value="InterPro"/>
</dbReference>
<gene>
    <name evidence="3" type="ORF">AU255_10275</name>
</gene>
<dbReference type="RefSeq" id="WP_080522802.1">
    <property type="nucleotide sequence ID" value="NZ_LPUF01000001.1"/>
</dbReference>
<dbReference type="EMBL" id="LPUF01000001">
    <property type="protein sequence ID" value="OQK18197.1"/>
    <property type="molecule type" value="Genomic_DNA"/>
</dbReference>
<dbReference type="Gene3D" id="3.90.190.20">
    <property type="entry name" value="Mur ligase, C-terminal domain"/>
    <property type="match status" value="1"/>
</dbReference>
<dbReference type="Gene3D" id="3.40.1190.10">
    <property type="entry name" value="Mur-like, catalytic domain"/>
    <property type="match status" value="1"/>
</dbReference>
<organism evidence="3 4">
    <name type="scientific">Methyloprofundus sedimenti</name>
    <dbReference type="NCBI Taxonomy" id="1420851"/>
    <lineage>
        <taxon>Bacteria</taxon>
        <taxon>Pseudomonadati</taxon>
        <taxon>Pseudomonadota</taxon>
        <taxon>Gammaproteobacteria</taxon>
        <taxon>Methylococcales</taxon>
        <taxon>Methylococcaceae</taxon>
        <taxon>Methyloprofundus</taxon>
    </lineage>
</organism>
<proteinExistence type="predicted"/>
<dbReference type="Proteomes" id="UP000191980">
    <property type="component" value="Unassembled WGS sequence"/>
</dbReference>
<dbReference type="InterPro" id="IPR036565">
    <property type="entry name" value="Mur-like_cat_sf"/>
</dbReference>
<name>A0A1V8M9J0_9GAMM</name>
<evidence type="ECO:0000313" key="4">
    <source>
        <dbReference type="Proteomes" id="UP000191980"/>
    </source>
</evidence>
<dbReference type="InterPro" id="IPR036615">
    <property type="entry name" value="Mur_ligase_C_dom_sf"/>
</dbReference>
<dbReference type="GO" id="GO:0016881">
    <property type="term" value="F:acid-amino acid ligase activity"/>
    <property type="evidence" value="ECO:0007669"/>
    <property type="project" value="InterPro"/>
</dbReference>
<evidence type="ECO:0000313" key="3">
    <source>
        <dbReference type="EMBL" id="OQK18197.1"/>
    </source>
</evidence>
<evidence type="ECO:0000259" key="1">
    <source>
        <dbReference type="Pfam" id="PF02875"/>
    </source>
</evidence>
<feature type="domain" description="Mur ligase C-terminal" evidence="1">
    <location>
        <begin position="208"/>
        <end position="334"/>
    </location>
</feature>
<dbReference type="PANTHER" id="PTHR23135">
    <property type="entry name" value="MUR LIGASE FAMILY MEMBER"/>
    <property type="match status" value="1"/>
</dbReference>
<evidence type="ECO:0008006" key="5">
    <source>
        <dbReference type="Google" id="ProtNLM"/>
    </source>
</evidence>
<dbReference type="InterPro" id="IPR013221">
    <property type="entry name" value="Mur_ligase_cen"/>
</dbReference>
<comment type="caution">
    <text evidence="3">The sequence shown here is derived from an EMBL/GenBank/DDBJ whole genome shotgun (WGS) entry which is preliminary data.</text>
</comment>
<protein>
    <recommendedName>
        <fullName evidence="5">UDP-N-acetylmuramoyl-L-alanyl-D-glutamate--2, 6-diaminopimelate ligase</fullName>
    </recommendedName>
</protein>
<dbReference type="Pfam" id="PF02875">
    <property type="entry name" value="Mur_ligase_C"/>
    <property type="match status" value="1"/>
</dbReference>
<dbReference type="AlphaFoldDB" id="A0A1V8M9J0"/>